<proteinExistence type="predicted"/>
<keyword evidence="6" id="KW-1185">Reference proteome</keyword>
<protein>
    <submittedName>
        <fullName evidence="5">CDK-activating kinase assembly factor</fullName>
    </submittedName>
</protein>
<dbReference type="PROSITE" id="PS00518">
    <property type="entry name" value="ZF_RING_1"/>
    <property type="match status" value="1"/>
</dbReference>
<dbReference type="InterPro" id="IPR013083">
    <property type="entry name" value="Znf_RING/FYVE/PHD"/>
</dbReference>
<evidence type="ECO:0000313" key="6">
    <source>
        <dbReference type="Proteomes" id="UP000019763"/>
    </source>
</evidence>
<keyword evidence="2" id="KW-0863">Zinc-finger</keyword>
<dbReference type="InterPro" id="IPR001841">
    <property type="entry name" value="Znf_RING"/>
</dbReference>
<dbReference type="GeneID" id="22912378"/>
<dbReference type="SUPFAM" id="SSF57850">
    <property type="entry name" value="RING/U-box"/>
    <property type="match status" value="1"/>
</dbReference>
<accession>A0A023B7W9</accession>
<dbReference type="GO" id="GO:0008270">
    <property type="term" value="F:zinc ion binding"/>
    <property type="evidence" value="ECO:0007669"/>
    <property type="project" value="UniProtKB-KW"/>
</dbReference>
<evidence type="ECO:0000313" key="5">
    <source>
        <dbReference type="EMBL" id="EZG68109.1"/>
    </source>
</evidence>
<dbReference type="OMA" id="NYDCPVC"/>
<feature type="domain" description="RING-type" evidence="4">
    <location>
        <begin position="7"/>
        <end position="65"/>
    </location>
</feature>
<dbReference type="RefSeq" id="XP_011130094.1">
    <property type="nucleotide sequence ID" value="XM_011131792.1"/>
</dbReference>
<evidence type="ECO:0000256" key="2">
    <source>
        <dbReference type="ARBA" id="ARBA00022771"/>
    </source>
</evidence>
<dbReference type="EMBL" id="AFNH02000484">
    <property type="protein sequence ID" value="EZG68109.1"/>
    <property type="molecule type" value="Genomic_DNA"/>
</dbReference>
<dbReference type="GO" id="GO:0016301">
    <property type="term" value="F:kinase activity"/>
    <property type="evidence" value="ECO:0007669"/>
    <property type="project" value="UniProtKB-KW"/>
</dbReference>
<keyword evidence="5" id="KW-0418">Kinase</keyword>
<dbReference type="Proteomes" id="UP000019763">
    <property type="component" value="Unassembled WGS sequence"/>
</dbReference>
<name>A0A023B7W9_GRENI</name>
<dbReference type="AlphaFoldDB" id="A0A023B7W9"/>
<evidence type="ECO:0000256" key="3">
    <source>
        <dbReference type="ARBA" id="ARBA00022833"/>
    </source>
</evidence>
<gene>
    <name evidence="5" type="ORF">GNI_064380</name>
</gene>
<organism evidence="5 6">
    <name type="scientific">Gregarina niphandrodes</name>
    <name type="common">Septate eugregarine</name>
    <dbReference type="NCBI Taxonomy" id="110365"/>
    <lineage>
        <taxon>Eukaryota</taxon>
        <taxon>Sar</taxon>
        <taxon>Alveolata</taxon>
        <taxon>Apicomplexa</taxon>
        <taxon>Conoidasida</taxon>
        <taxon>Gregarinasina</taxon>
        <taxon>Eugregarinorida</taxon>
        <taxon>Gregarinidae</taxon>
        <taxon>Gregarina</taxon>
    </lineage>
</organism>
<evidence type="ECO:0000256" key="1">
    <source>
        <dbReference type="ARBA" id="ARBA00022723"/>
    </source>
</evidence>
<dbReference type="InterPro" id="IPR017907">
    <property type="entry name" value="Znf_RING_CS"/>
</dbReference>
<keyword evidence="1" id="KW-0479">Metal-binding</keyword>
<dbReference type="OrthoDB" id="5963at2759"/>
<keyword evidence="3" id="KW-0862">Zinc</keyword>
<dbReference type="Gene3D" id="3.30.40.10">
    <property type="entry name" value="Zinc/RING finger domain, C3HC4 (zinc finger)"/>
    <property type="match status" value="1"/>
</dbReference>
<dbReference type="eggNOG" id="ENOG502SH0V">
    <property type="taxonomic scope" value="Eukaryota"/>
</dbReference>
<dbReference type="SMART" id="SM00184">
    <property type="entry name" value="RING"/>
    <property type="match status" value="1"/>
</dbReference>
<evidence type="ECO:0000259" key="4">
    <source>
        <dbReference type="SMART" id="SM00184"/>
    </source>
</evidence>
<comment type="caution">
    <text evidence="5">The sequence shown here is derived from an EMBL/GenBank/DDBJ whole genome shotgun (WGS) entry which is preliminary data.</text>
</comment>
<sequence length="287" mass="33203">MSVGLTCPQCGSDCSGYDNILIRSLGCGHGVCDKCLGQRYPVRLTASADVVWNLSPGHLVVCPICERPTPQKDWGDWISDRNLLEKAESIRKRVTLVLNGDRQTFKSTPLFYEFLENREEVIYDLVYSQDVTVKRQREEFLKQCEISKQKETLEANERYRKRTEERIKEIVEKEGTFYEQLKVDYSKGFRKELPSLSHPLTREHAELFPQHAEASAKEALLQENQSDVDLLNYLRQHMPTVMTEYTKKPGDSRARAVAGGHSKEVVLYRTQLETFAFRLDWDPDQHL</sequence>
<keyword evidence="5" id="KW-0808">Transferase</keyword>
<reference evidence="5" key="1">
    <citation type="submission" date="2013-12" db="EMBL/GenBank/DDBJ databases">
        <authorList>
            <person name="Omoto C.K."/>
            <person name="Sibley D."/>
            <person name="Venepally P."/>
            <person name="Hadjithomas M."/>
            <person name="Karamycheva S."/>
            <person name="Brunk B."/>
            <person name="Roos D."/>
            <person name="Caler E."/>
            <person name="Lorenzi H."/>
        </authorList>
    </citation>
    <scope>NUCLEOTIDE SEQUENCE</scope>
</reference>
<dbReference type="VEuPathDB" id="CryptoDB:GNI_064380"/>